<organism evidence="6 7">
    <name type="scientific">Gossypium davidsonii</name>
    <name type="common">Davidson's cotton</name>
    <name type="synonym">Gossypium klotzschianum subsp. davidsonii</name>
    <dbReference type="NCBI Taxonomy" id="34287"/>
    <lineage>
        <taxon>Eukaryota</taxon>
        <taxon>Viridiplantae</taxon>
        <taxon>Streptophyta</taxon>
        <taxon>Embryophyta</taxon>
        <taxon>Tracheophyta</taxon>
        <taxon>Spermatophyta</taxon>
        <taxon>Magnoliopsida</taxon>
        <taxon>eudicotyledons</taxon>
        <taxon>Gunneridae</taxon>
        <taxon>Pentapetalae</taxon>
        <taxon>rosids</taxon>
        <taxon>malvids</taxon>
        <taxon>Malvales</taxon>
        <taxon>Malvaceae</taxon>
        <taxon>Malvoideae</taxon>
        <taxon>Gossypium</taxon>
    </lineage>
</organism>
<dbReference type="InterPro" id="IPR050905">
    <property type="entry name" value="Plant_NBS-LRR"/>
</dbReference>
<evidence type="ECO:0000256" key="1">
    <source>
        <dbReference type="ARBA" id="ARBA00008894"/>
    </source>
</evidence>
<dbReference type="PRINTS" id="PR00364">
    <property type="entry name" value="DISEASERSIST"/>
</dbReference>
<dbReference type="Gene3D" id="3.80.10.10">
    <property type="entry name" value="Ribonuclease Inhibitor"/>
    <property type="match status" value="1"/>
</dbReference>
<keyword evidence="3" id="KW-0611">Plant defense</keyword>
<dbReference type="InterPro" id="IPR002182">
    <property type="entry name" value="NB-ARC"/>
</dbReference>
<dbReference type="AlphaFoldDB" id="A0A7J8RXX6"/>
<dbReference type="Proteomes" id="UP000593561">
    <property type="component" value="Unassembled WGS sequence"/>
</dbReference>
<proteinExistence type="inferred from homology"/>
<dbReference type="InterPro" id="IPR001611">
    <property type="entry name" value="Leu-rich_rpt"/>
</dbReference>
<evidence type="ECO:0000313" key="7">
    <source>
        <dbReference type="Proteomes" id="UP000593561"/>
    </source>
</evidence>
<accession>A0A7J8RXX6</accession>
<dbReference type="PANTHER" id="PTHR33463">
    <property type="entry name" value="NB-ARC DOMAIN-CONTAINING PROTEIN-RELATED"/>
    <property type="match status" value="1"/>
</dbReference>
<dbReference type="InterPro" id="IPR042197">
    <property type="entry name" value="Apaf_helical"/>
</dbReference>
<reference evidence="6 7" key="1">
    <citation type="journal article" date="2019" name="Genome Biol. Evol.">
        <title>Insights into the evolution of the New World diploid cottons (Gossypium, subgenus Houzingenia) based on genome sequencing.</title>
        <authorList>
            <person name="Grover C.E."/>
            <person name="Arick M.A. 2nd"/>
            <person name="Thrash A."/>
            <person name="Conover J.L."/>
            <person name="Sanders W.S."/>
            <person name="Peterson D.G."/>
            <person name="Frelichowski J.E."/>
            <person name="Scheffler J.A."/>
            <person name="Scheffler B.E."/>
            <person name="Wendel J.F."/>
        </authorList>
    </citation>
    <scope>NUCLEOTIDE SEQUENCE [LARGE SCALE GENOMIC DNA]</scope>
    <source>
        <strain evidence="6">27</strain>
        <tissue evidence="6">Leaf</tissue>
    </source>
</reference>
<evidence type="ECO:0000256" key="3">
    <source>
        <dbReference type="ARBA" id="ARBA00022821"/>
    </source>
</evidence>
<sequence length="322" mass="36719">MTSRRQEVLKSMGSQKVLQIELLEEDEAWKLFKNVAGPIAERSDLQPTAEKVAPKCARLPIAIATVAKALKHKENLYEWEDALERELSETFLLCCIMGHNAATEELLKYRRGLGLFRGLDTVEKVRRRVLTLVSELKDSSLVLSGSSPEQLDMHDVVCEVAIAIAFRDRGWLASGKEEVSEEWSDKDRMRTCSLVSLQNTKVSELLDERYSDVRRVNLEILDLRKSTIRVLPKEIGQLRRLKLLDLSGCFNLKVISPNVLSSLSRLEELYLYGCFNRWDWEVEGSENNPRSNASLVELQSLSRLTTLEVHIWNCSIGTLQFP</sequence>
<dbReference type="InterPro" id="IPR027417">
    <property type="entry name" value="P-loop_NTPase"/>
</dbReference>
<dbReference type="GO" id="GO:0006952">
    <property type="term" value="P:defense response"/>
    <property type="evidence" value="ECO:0007669"/>
    <property type="project" value="UniProtKB-KW"/>
</dbReference>
<keyword evidence="7" id="KW-1185">Reference proteome</keyword>
<dbReference type="PANTHER" id="PTHR33463:SF136">
    <property type="entry name" value="NB-ARC DOMAIN-CONTAINING PROTEIN"/>
    <property type="match status" value="1"/>
</dbReference>
<dbReference type="Gene3D" id="1.10.8.430">
    <property type="entry name" value="Helical domain of apoptotic protease-activating factors"/>
    <property type="match status" value="1"/>
</dbReference>
<feature type="domain" description="NB-ARC" evidence="5">
    <location>
        <begin position="1"/>
        <end position="37"/>
    </location>
</feature>
<evidence type="ECO:0000259" key="5">
    <source>
        <dbReference type="Pfam" id="PF00931"/>
    </source>
</evidence>
<evidence type="ECO:0000256" key="4">
    <source>
        <dbReference type="ARBA" id="ARBA00022840"/>
    </source>
</evidence>
<dbReference type="SUPFAM" id="SSF52058">
    <property type="entry name" value="L domain-like"/>
    <property type="match status" value="1"/>
</dbReference>
<keyword evidence="2" id="KW-0547">Nucleotide-binding</keyword>
<dbReference type="Pfam" id="PF00931">
    <property type="entry name" value="NB-ARC"/>
    <property type="match status" value="1"/>
</dbReference>
<dbReference type="GO" id="GO:0043531">
    <property type="term" value="F:ADP binding"/>
    <property type="evidence" value="ECO:0007669"/>
    <property type="project" value="InterPro"/>
</dbReference>
<dbReference type="InterPro" id="IPR032675">
    <property type="entry name" value="LRR_dom_sf"/>
</dbReference>
<gene>
    <name evidence="6" type="ORF">Godav_027990</name>
</gene>
<dbReference type="Pfam" id="PF13855">
    <property type="entry name" value="LRR_8"/>
    <property type="match status" value="1"/>
</dbReference>
<dbReference type="SUPFAM" id="SSF52540">
    <property type="entry name" value="P-loop containing nucleoside triphosphate hydrolases"/>
    <property type="match status" value="1"/>
</dbReference>
<comment type="caution">
    <text evidence="6">The sequence shown here is derived from an EMBL/GenBank/DDBJ whole genome shotgun (WGS) entry which is preliminary data.</text>
</comment>
<evidence type="ECO:0000313" key="6">
    <source>
        <dbReference type="EMBL" id="MBA0618684.1"/>
    </source>
</evidence>
<comment type="similarity">
    <text evidence="1">Belongs to the disease resistance NB-LRR family.</text>
</comment>
<dbReference type="EMBL" id="JABFAC010000007">
    <property type="protein sequence ID" value="MBA0618684.1"/>
    <property type="molecule type" value="Genomic_DNA"/>
</dbReference>
<dbReference type="GO" id="GO:0005524">
    <property type="term" value="F:ATP binding"/>
    <property type="evidence" value="ECO:0007669"/>
    <property type="project" value="UniProtKB-KW"/>
</dbReference>
<evidence type="ECO:0000256" key="2">
    <source>
        <dbReference type="ARBA" id="ARBA00022741"/>
    </source>
</evidence>
<protein>
    <recommendedName>
        <fullName evidence="5">NB-ARC domain-containing protein</fullName>
    </recommendedName>
</protein>
<name>A0A7J8RXX6_GOSDV</name>
<keyword evidence="4" id="KW-0067">ATP-binding</keyword>